<keyword evidence="2" id="KW-1185">Reference proteome</keyword>
<accession>A0ACB8C1K2</accession>
<gene>
    <name evidence="1" type="ORF">BV22DRAFT_11832</name>
</gene>
<reference evidence="1" key="1">
    <citation type="journal article" date="2021" name="New Phytol.">
        <title>Evolutionary innovations through gain and loss of genes in the ectomycorrhizal Boletales.</title>
        <authorList>
            <person name="Wu G."/>
            <person name="Miyauchi S."/>
            <person name="Morin E."/>
            <person name="Kuo A."/>
            <person name="Drula E."/>
            <person name="Varga T."/>
            <person name="Kohler A."/>
            <person name="Feng B."/>
            <person name="Cao Y."/>
            <person name="Lipzen A."/>
            <person name="Daum C."/>
            <person name="Hundley H."/>
            <person name="Pangilinan J."/>
            <person name="Johnson J."/>
            <person name="Barry K."/>
            <person name="LaButti K."/>
            <person name="Ng V."/>
            <person name="Ahrendt S."/>
            <person name="Min B."/>
            <person name="Choi I.G."/>
            <person name="Park H."/>
            <person name="Plett J.M."/>
            <person name="Magnuson J."/>
            <person name="Spatafora J.W."/>
            <person name="Nagy L.G."/>
            <person name="Henrissat B."/>
            <person name="Grigoriev I.V."/>
            <person name="Yang Z.L."/>
            <person name="Xu J."/>
            <person name="Martin F.M."/>
        </authorList>
    </citation>
    <scope>NUCLEOTIDE SEQUENCE</scope>
    <source>
        <strain evidence="1">KUC20120723A-06</strain>
    </source>
</reference>
<name>A0ACB8C1K2_9AGAM</name>
<sequence length="322" mass="34562">MASTAIAVATGLTCKAFLNSGLCSLSVSNLSVLLDALKSEQRSNGRGVVTVANHISVLDDPVTWGVLPTKLYLKANTRRWALGASDIIFTNPLFSAFFRAGQVLETHRGAGIFQPAVDTAIHKLNEGGWVHLFGEGKVNQPDSYPSSNGVASLPRFKWGVGRIIMESAVPPIIIPMWLSGFDKLMPEHRPFPNKYFPRMGVKLGVAFGDPIPAEDIITALNVLRQSRNPSHSNRPPIPGQDTIIQEPSHGAGLGDEHHLGGWVGDAAARAGGDLAVDPTLAARKQQLDQVRSDVTAIIQRAVEALGRKVSGDMLDNTQRTST</sequence>
<protein>
    <submittedName>
        <fullName evidence="1">Uncharacterized protein</fullName>
    </submittedName>
</protein>
<proteinExistence type="predicted"/>
<comment type="caution">
    <text evidence="1">The sequence shown here is derived from an EMBL/GenBank/DDBJ whole genome shotgun (WGS) entry which is preliminary data.</text>
</comment>
<dbReference type="EMBL" id="MU266327">
    <property type="protein sequence ID" value="KAH7931351.1"/>
    <property type="molecule type" value="Genomic_DNA"/>
</dbReference>
<dbReference type="Proteomes" id="UP000790709">
    <property type="component" value="Unassembled WGS sequence"/>
</dbReference>
<organism evidence="1 2">
    <name type="scientific">Leucogyrophana mollusca</name>
    <dbReference type="NCBI Taxonomy" id="85980"/>
    <lineage>
        <taxon>Eukaryota</taxon>
        <taxon>Fungi</taxon>
        <taxon>Dikarya</taxon>
        <taxon>Basidiomycota</taxon>
        <taxon>Agaricomycotina</taxon>
        <taxon>Agaricomycetes</taxon>
        <taxon>Agaricomycetidae</taxon>
        <taxon>Boletales</taxon>
        <taxon>Boletales incertae sedis</taxon>
        <taxon>Leucogyrophana</taxon>
    </lineage>
</organism>
<evidence type="ECO:0000313" key="2">
    <source>
        <dbReference type="Proteomes" id="UP000790709"/>
    </source>
</evidence>
<evidence type="ECO:0000313" key="1">
    <source>
        <dbReference type="EMBL" id="KAH7931351.1"/>
    </source>
</evidence>